<evidence type="ECO:0000256" key="3">
    <source>
        <dbReference type="SAM" id="Coils"/>
    </source>
</evidence>
<evidence type="ECO:0000256" key="1">
    <source>
        <dbReference type="ARBA" id="ARBA00009054"/>
    </source>
</evidence>
<dbReference type="InterPro" id="IPR013805">
    <property type="entry name" value="GrpE_CC"/>
</dbReference>
<keyword evidence="2" id="KW-0143">Chaperone</keyword>
<feature type="non-terminal residue" evidence="4">
    <location>
        <position position="1"/>
    </location>
</feature>
<sequence>MEIQSIRTAMLVYDGKDQECSSTLDERSIEDMLQKERSNSFKHLQAMLQSMQETMVKNYEVMVKNHEEMKKEIGVVRNDTEELKEKLQKMDEKFENFQEQISKNKQRLHMIQVSDIVSDILPAEFLQQQGIGPHPIASESSLLYRWSLQDPTSPLWRKPDLEDLDVKSTPTTLASGDFVTIKDGRLCCERTRMPWLNHGTEGLGGGEKGRPTWWW</sequence>
<keyword evidence="5" id="KW-1185">Reference proteome</keyword>
<comment type="caution">
    <text evidence="4">The sequence shown here is derived from an EMBL/GenBank/DDBJ whole genome shotgun (WGS) entry which is preliminary data.</text>
</comment>
<reference evidence="4 5" key="1">
    <citation type="journal article" date="2013" name="Proc. Natl. Acad. Sci. U.S.A.">
        <title>The king cobra genome reveals dynamic gene evolution and adaptation in the snake venom system.</title>
        <authorList>
            <person name="Vonk F.J."/>
            <person name="Casewell N.R."/>
            <person name="Henkel C.V."/>
            <person name="Heimberg A.M."/>
            <person name="Jansen H.J."/>
            <person name="McCleary R.J."/>
            <person name="Kerkkamp H.M."/>
            <person name="Vos R.A."/>
            <person name="Guerreiro I."/>
            <person name="Calvete J.J."/>
            <person name="Wuster W."/>
            <person name="Woods A.E."/>
            <person name="Logan J.M."/>
            <person name="Harrison R.A."/>
            <person name="Castoe T.A."/>
            <person name="de Koning A.P."/>
            <person name="Pollock D.D."/>
            <person name="Yandell M."/>
            <person name="Calderon D."/>
            <person name="Renjifo C."/>
            <person name="Currier R.B."/>
            <person name="Salgado D."/>
            <person name="Pla D."/>
            <person name="Sanz L."/>
            <person name="Hyder A.S."/>
            <person name="Ribeiro J.M."/>
            <person name="Arntzen J.W."/>
            <person name="van den Thillart G.E."/>
            <person name="Boetzer M."/>
            <person name="Pirovano W."/>
            <person name="Dirks R.P."/>
            <person name="Spaink H.P."/>
            <person name="Duboule D."/>
            <person name="McGlinn E."/>
            <person name="Kini R.M."/>
            <person name="Richardson M.K."/>
        </authorList>
    </citation>
    <scope>NUCLEOTIDE SEQUENCE</scope>
    <source>
        <tissue evidence="4">Blood</tissue>
    </source>
</reference>
<name>V8NX98_OPHHA</name>
<accession>V8NX98</accession>
<gene>
    <name evidence="4" type="ORF">L345_08031</name>
</gene>
<evidence type="ECO:0000256" key="2">
    <source>
        <dbReference type="ARBA" id="ARBA00023186"/>
    </source>
</evidence>
<comment type="similarity">
    <text evidence="1">Belongs to the GrpE family.</text>
</comment>
<dbReference type="Proteomes" id="UP000018936">
    <property type="component" value="Unassembled WGS sequence"/>
</dbReference>
<evidence type="ECO:0000313" key="4">
    <source>
        <dbReference type="EMBL" id="ETE66192.1"/>
    </source>
</evidence>
<dbReference type="AlphaFoldDB" id="V8NX98"/>
<keyword evidence="3" id="KW-0175">Coiled coil</keyword>
<organism evidence="4 5">
    <name type="scientific">Ophiophagus hannah</name>
    <name type="common">King cobra</name>
    <name type="synonym">Naja hannah</name>
    <dbReference type="NCBI Taxonomy" id="8665"/>
    <lineage>
        <taxon>Eukaryota</taxon>
        <taxon>Metazoa</taxon>
        <taxon>Chordata</taxon>
        <taxon>Craniata</taxon>
        <taxon>Vertebrata</taxon>
        <taxon>Euteleostomi</taxon>
        <taxon>Lepidosauria</taxon>
        <taxon>Squamata</taxon>
        <taxon>Bifurcata</taxon>
        <taxon>Unidentata</taxon>
        <taxon>Episquamata</taxon>
        <taxon>Toxicofera</taxon>
        <taxon>Serpentes</taxon>
        <taxon>Colubroidea</taxon>
        <taxon>Elapidae</taxon>
        <taxon>Elapinae</taxon>
        <taxon>Ophiophagus</taxon>
    </lineage>
</organism>
<dbReference type="SUPFAM" id="SSF58014">
    <property type="entry name" value="Coiled-coil domain of nucleotide exchange factor GrpE"/>
    <property type="match status" value="1"/>
</dbReference>
<proteinExistence type="inferred from homology"/>
<protein>
    <submittedName>
        <fullName evidence="4">Uncharacterized protein</fullName>
    </submittedName>
</protein>
<feature type="coiled-coil region" evidence="3">
    <location>
        <begin position="66"/>
        <end position="107"/>
    </location>
</feature>
<evidence type="ECO:0000313" key="5">
    <source>
        <dbReference type="Proteomes" id="UP000018936"/>
    </source>
</evidence>
<dbReference type="EMBL" id="AZIM01001635">
    <property type="protein sequence ID" value="ETE66192.1"/>
    <property type="molecule type" value="Genomic_DNA"/>
</dbReference>